<keyword evidence="2" id="KW-1185">Reference proteome</keyword>
<organism evidence="1 2">
    <name type="scientific">Trichonephila clavata</name>
    <name type="common">Joro spider</name>
    <name type="synonym">Nephila clavata</name>
    <dbReference type="NCBI Taxonomy" id="2740835"/>
    <lineage>
        <taxon>Eukaryota</taxon>
        <taxon>Metazoa</taxon>
        <taxon>Ecdysozoa</taxon>
        <taxon>Arthropoda</taxon>
        <taxon>Chelicerata</taxon>
        <taxon>Arachnida</taxon>
        <taxon>Araneae</taxon>
        <taxon>Araneomorphae</taxon>
        <taxon>Entelegynae</taxon>
        <taxon>Araneoidea</taxon>
        <taxon>Nephilidae</taxon>
        <taxon>Trichonephila</taxon>
    </lineage>
</organism>
<comment type="caution">
    <text evidence="1">The sequence shown here is derived from an EMBL/GenBank/DDBJ whole genome shotgun (WGS) entry which is preliminary data.</text>
</comment>
<protein>
    <submittedName>
        <fullName evidence="1">Uncharacterized protein</fullName>
    </submittedName>
</protein>
<gene>
    <name evidence="1" type="ORF">TNCT_154571</name>
</gene>
<reference evidence="1" key="1">
    <citation type="submission" date="2020-07" db="EMBL/GenBank/DDBJ databases">
        <title>Multicomponent nature underlies the extraordinary mechanical properties of spider dragline silk.</title>
        <authorList>
            <person name="Kono N."/>
            <person name="Nakamura H."/>
            <person name="Mori M."/>
            <person name="Yoshida Y."/>
            <person name="Ohtoshi R."/>
            <person name="Malay A.D."/>
            <person name="Moran D.A.P."/>
            <person name="Tomita M."/>
            <person name="Numata K."/>
            <person name="Arakawa K."/>
        </authorList>
    </citation>
    <scope>NUCLEOTIDE SEQUENCE</scope>
</reference>
<evidence type="ECO:0000313" key="1">
    <source>
        <dbReference type="EMBL" id="GFR08421.1"/>
    </source>
</evidence>
<dbReference type="AlphaFoldDB" id="A0A8X6JJ05"/>
<accession>A0A8X6JJ05</accession>
<dbReference type="EMBL" id="BMAO01016424">
    <property type="protein sequence ID" value="GFR08421.1"/>
    <property type="molecule type" value="Genomic_DNA"/>
</dbReference>
<evidence type="ECO:0000313" key="2">
    <source>
        <dbReference type="Proteomes" id="UP000887116"/>
    </source>
</evidence>
<sequence>MVVSECELSPLTRQTLLRNELKVKEDKQISPSLSGRSLTYTIPDHMVFLFRKHPDTLLTAISYVKIIDTGSECYHINYEER</sequence>
<dbReference type="Proteomes" id="UP000887116">
    <property type="component" value="Unassembled WGS sequence"/>
</dbReference>
<name>A0A8X6JJ05_TRICU</name>
<proteinExistence type="predicted"/>